<name>A0A6L6XSN4_9ACTN</name>
<evidence type="ECO:0000256" key="3">
    <source>
        <dbReference type="ARBA" id="ARBA00022645"/>
    </source>
</evidence>
<keyword evidence="3" id="KW-0121">Carboxypeptidase</keyword>
<evidence type="ECO:0000256" key="4">
    <source>
        <dbReference type="ARBA" id="ARBA00022670"/>
    </source>
</evidence>
<evidence type="ECO:0000256" key="10">
    <source>
        <dbReference type="ARBA" id="ARBA00023268"/>
    </source>
</evidence>
<keyword evidence="7" id="KW-0378">Hydrolase</keyword>
<evidence type="ECO:0000256" key="5">
    <source>
        <dbReference type="ARBA" id="ARBA00022676"/>
    </source>
</evidence>
<keyword evidence="9" id="KW-0573">Peptidoglycan synthesis</keyword>
<evidence type="ECO:0000313" key="17">
    <source>
        <dbReference type="EMBL" id="MVQ50220.1"/>
    </source>
</evidence>
<comment type="catalytic activity">
    <reaction evidence="12">
        <text>Preferential cleavage: (Ac)2-L-Lys-D-Ala-|-D-Ala. Also transpeptidation of peptidyl-alanyl moieties that are N-acyl substituents of D-alanine.</text>
        <dbReference type="EC" id="3.4.16.4"/>
    </reaction>
</comment>
<gene>
    <name evidence="17" type="ORF">GON03_13620</name>
</gene>
<dbReference type="GO" id="GO:0008360">
    <property type="term" value="P:regulation of cell shape"/>
    <property type="evidence" value="ECO:0007669"/>
    <property type="project" value="UniProtKB-KW"/>
</dbReference>
<evidence type="ECO:0000313" key="18">
    <source>
        <dbReference type="Proteomes" id="UP000473525"/>
    </source>
</evidence>
<dbReference type="PANTHER" id="PTHR32282">
    <property type="entry name" value="BINDING PROTEIN TRANSPEPTIDASE, PUTATIVE-RELATED"/>
    <property type="match status" value="1"/>
</dbReference>
<evidence type="ECO:0000256" key="14">
    <source>
        <dbReference type="SAM" id="MobiDB-lite"/>
    </source>
</evidence>
<keyword evidence="15" id="KW-1133">Transmembrane helix</keyword>
<dbReference type="InterPro" id="IPR023346">
    <property type="entry name" value="Lysozyme-like_dom_sf"/>
</dbReference>
<keyword evidence="18" id="KW-1185">Reference proteome</keyword>
<dbReference type="AlphaFoldDB" id="A0A6L6XSN4"/>
<dbReference type="CDD" id="cd06577">
    <property type="entry name" value="PASTA_pknB"/>
    <property type="match status" value="1"/>
</dbReference>
<dbReference type="InterPro" id="IPR005543">
    <property type="entry name" value="PASTA_dom"/>
</dbReference>
<dbReference type="InterPro" id="IPR012338">
    <property type="entry name" value="Beta-lactam/transpept-like"/>
</dbReference>
<dbReference type="GO" id="GO:0009002">
    <property type="term" value="F:serine-type D-Ala-D-Ala carboxypeptidase activity"/>
    <property type="evidence" value="ECO:0007669"/>
    <property type="project" value="UniProtKB-EC"/>
</dbReference>
<dbReference type="EMBL" id="WSEK01000004">
    <property type="protein sequence ID" value="MVQ50220.1"/>
    <property type="molecule type" value="Genomic_DNA"/>
</dbReference>
<dbReference type="PROSITE" id="PS51178">
    <property type="entry name" value="PASTA"/>
    <property type="match status" value="1"/>
</dbReference>
<dbReference type="InterPro" id="IPR050396">
    <property type="entry name" value="Glycosyltr_51/Transpeptidase"/>
</dbReference>
<comment type="caution">
    <text evidence="17">The sequence shown here is derived from an EMBL/GenBank/DDBJ whole genome shotgun (WGS) entry which is preliminary data.</text>
</comment>
<keyword evidence="15" id="KW-0472">Membrane</keyword>
<dbReference type="Gene3D" id="1.10.3810.10">
    <property type="entry name" value="Biosynthetic peptidoglycan transglycosylase-like"/>
    <property type="match status" value="1"/>
</dbReference>
<dbReference type="GO" id="GO:0008955">
    <property type="term" value="F:peptidoglycan glycosyltransferase activity"/>
    <property type="evidence" value="ECO:0007669"/>
    <property type="project" value="UniProtKB-EC"/>
</dbReference>
<organism evidence="17 18">
    <name type="scientific">Nocardioides agri</name>
    <dbReference type="NCBI Taxonomy" id="2682843"/>
    <lineage>
        <taxon>Bacteria</taxon>
        <taxon>Bacillati</taxon>
        <taxon>Actinomycetota</taxon>
        <taxon>Actinomycetes</taxon>
        <taxon>Propionibacteriales</taxon>
        <taxon>Nocardioidaceae</taxon>
        <taxon>Nocardioides</taxon>
    </lineage>
</organism>
<dbReference type="GO" id="GO:0009252">
    <property type="term" value="P:peptidoglycan biosynthetic process"/>
    <property type="evidence" value="ECO:0007669"/>
    <property type="project" value="UniProtKB-KW"/>
</dbReference>
<dbReference type="SUPFAM" id="SSF56601">
    <property type="entry name" value="beta-lactamase/transpeptidase-like"/>
    <property type="match status" value="1"/>
</dbReference>
<dbReference type="Proteomes" id="UP000473525">
    <property type="component" value="Unassembled WGS sequence"/>
</dbReference>
<dbReference type="GO" id="GO:0006508">
    <property type="term" value="P:proteolysis"/>
    <property type="evidence" value="ECO:0007669"/>
    <property type="project" value="UniProtKB-KW"/>
</dbReference>
<feature type="compositionally biased region" description="Basic residues" evidence="14">
    <location>
        <begin position="795"/>
        <end position="806"/>
    </location>
</feature>
<dbReference type="PANTHER" id="PTHR32282:SF33">
    <property type="entry name" value="PEPTIDOGLYCAN GLYCOSYLTRANSFERASE"/>
    <property type="match status" value="1"/>
</dbReference>
<dbReference type="Gene3D" id="3.30.10.20">
    <property type="match status" value="1"/>
</dbReference>
<comment type="similarity">
    <text evidence="2">In the N-terminal section; belongs to the glycosyltransferase 51 family.</text>
</comment>
<proteinExistence type="inferred from homology"/>
<dbReference type="RefSeq" id="WP_157343177.1">
    <property type="nucleotide sequence ID" value="NZ_WSEK01000004.1"/>
</dbReference>
<keyword evidence="4" id="KW-0645">Protease</keyword>
<evidence type="ECO:0000256" key="1">
    <source>
        <dbReference type="ARBA" id="ARBA00007090"/>
    </source>
</evidence>
<evidence type="ECO:0000256" key="12">
    <source>
        <dbReference type="ARBA" id="ARBA00034000"/>
    </source>
</evidence>
<comment type="similarity">
    <text evidence="1">In the C-terminal section; belongs to the transpeptidase family.</text>
</comment>
<accession>A0A6L6XSN4</accession>
<dbReference type="Pfam" id="PF03793">
    <property type="entry name" value="PASTA"/>
    <property type="match status" value="1"/>
</dbReference>
<feature type="transmembrane region" description="Helical" evidence="15">
    <location>
        <begin position="18"/>
        <end position="47"/>
    </location>
</feature>
<keyword evidence="11" id="KW-0961">Cell wall biogenesis/degradation</keyword>
<keyword evidence="5" id="KW-0328">Glycosyltransferase</keyword>
<comment type="catalytic activity">
    <reaction evidence="13">
        <text>[GlcNAc-(1-&gt;4)-Mur2Ac(oyl-L-Ala-gamma-D-Glu-L-Lys-D-Ala-D-Ala)](n)-di-trans,octa-cis-undecaprenyl diphosphate + beta-D-GlcNAc-(1-&gt;4)-Mur2Ac(oyl-L-Ala-gamma-D-Glu-L-Lys-D-Ala-D-Ala)-di-trans,octa-cis-undecaprenyl diphosphate = [GlcNAc-(1-&gt;4)-Mur2Ac(oyl-L-Ala-gamma-D-Glu-L-Lys-D-Ala-D-Ala)](n+1)-di-trans,octa-cis-undecaprenyl diphosphate + di-trans,octa-cis-undecaprenyl diphosphate + H(+)</text>
        <dbReference type="Rhea" id="RHEA:23708"/>
        <dbReference type="Rhea" id="RHEA-COMP:9602"/>
        <dbReference type="Rhea" id="RHEA-COMP:9603"/>
        <dbReference type="ChEBI" id="CHEBI:15378"/>
        <dbReference type="ChEBI" id="CHEBI:58405"/>
        <dbReference type="ChEBI" id="CHEBI:60033"/>
        <dbReference type="ChEBI" id="CHEBI:78435"/>
        <dbReference type="EC" id="2.4.99.28"/>
    </reaction>
</comment>
<evidence type="ECO:0000256" key="9">
    <source>
        <dbReference type="ARBA" id="ARBA00022984"/>
    </source>
</evidence>
<keyword evidence="6" id="KW-0808">Transferase</keyword>
<feature type="compositionally biased region" description="Gly residues" evidence="14">
    <location>
        <begin position="773"/>
        <end position="794"/>
    </location>
</feature>
<dbReference type="InterPro" id="IPR001460">
    <property type="entry name" value="PCN-bd_Tpept"/>
</dbReference>
<evidence type="ECO:0000259" key="16">
    <source>
        <dbReference type="PROSITE" id="PS51178"/>
    </source>
</evidence>
<feature type="region of interest" description="Disordered" evidence="14">
    <location>
        <begin position="760"/>
        <end position="806"/>
    </location>
</feature>
<feature type="domain" description="PASTA" evidence="16">
    <location>
        <begin position="699"/>
        <end position="764"/>
    </location>
</feature>
<dbReference type="InterPro" id="IPR036950">
    <property type="entry name" value="PBP_transglycosylase"/>
</dbReference>
<dbReference type="Pfam" id="PF00912">
    <property type="entry name" value="Transgly"/>
    <property type="match status" value="1"/>
</dbReference>
<keyword evidence="10" id="KW-0511">Multifunctional enzyme</keyword>
<sequence length="806" mass="85253">MSAPRDERLTSGRVASHLLVMVAVAAILGVVVAGLVIPFAGVLGIGARNVARAMDSLPAELETAPLPQRTRLLDSDGETIATFYDENRVNVSLDQVSRVMVQAIVSIEDSRFYEHGALDLKGTLRALITNQANDGVVQGGSSITQQMVKMTLVTQAKTPEEREAATDDTYARKLKELRYAVAVEEHHSKDWILERYLNIAYFGDGTYGVQSAARHYFGVNAKRLNLRQAALLAGLVKNPTGYDPTNYRDRALERRNVVLDRMAALNVITHEQAEQAKAKKLGLHVIRAKNGCWFSRAPFFCDYAWNYLLEDPDLGKTVAQRRLLLRTGGLTIRTTLDIDDQAAAEAAVAGHVAQGDQAVGALAMVQPGTGDVTAIAQSRPMGRSERKGETFLNYAVPTRLGDSAGFQAGSTFKPFVLAAAVEEGIPLATTMNAPQSTTLDQDEFANCPKAPGFVGEWEVASSTSSGTMDITRATRESVNTFYAMLERETGVCKPFEIAKQLGVELTNPRGDRHGVGAERVPTFVLGIANASPLEMAEAYATFAARGKHCDSRPVTSIADADGNVRKRYPEACEQVLKQSSADAINYVLRGVQEPGGFGYERGTGLTVPSAAKTGTTQDGKSVWYVGYTPQVATAAMIAGATKDGQKPMRLVGQTIHGQYVWEVSGSGFAGPMWADAMHAIQGRLEPQDFVPPGTETIEGVPATVPSTTGMSVEEAEATLEQAGFNALRGGTAYSSSPLGTVAYTSPGGGAYVPKGSVVTIYESNGQSPPTPPRGGGGGGGGGNGGRGGGGGHGGGHGHGHGGRGGH</sequence>
<dbReference type="SUPFAM" id="SSF53955">
    <property type="entry name" value="Lysozyme-like"/>
    <property type="match status" value="1"/>
</dbReference>
<dbReference type="FunFam" id="1.10.3810.10:FF:000001">
    <property type="entry name" value="Penicillin-binding protein 1A"/>
    <property type="match status" value="1"/>
</dbReference>
<evidence type="ECO:0000256" key="15">
    <source>
        <dbReference type="SAM" id="Phobius"/>
    </source>
</evidence>
<dbReference type="GO" id="GO:0008658">
    <property type="term" value="F:penicillin binding"/>
    <property type="evidence" value="ECO:0007669"/>
    <property type="project" value="InterPro"/>
</dbReference>
<evidence type="ECO:0000256" key="6">
    <source>
        <dbReference type="ARBA" id="ARBA00022679"/>
    </source>
</evidence>
<protein>
    <submittedName>
        <fullName evidence="17">PASTA domain-containing protein</fullName>
    </submittedName>
</protein>
<dbReference type="Gene3D" id="3.40.710.10">
    <property type="entry name" value="DD-peptidase/beta-lactamase superfamily"/>
    <property type="match status" value="1"/>
</dbReference>
<dbReference type="GO" id="GO:0071555">
    <property type="term" value="P:cell wall organization"/>
    <property type="evidence" value="ECO:0007669"/>
    <property type="project" value="UniProtKB-KW"/>
</dbReference>
<dbReference type="GO" id="GO:0030288">
    <property type="term" value="C:outer membrane-bounded periplasmic space"/>
    <property type="evidence" value="ECO:0007669"/>
    <property type="project" value="TreeGrafter"/>
</dbReference>
<dbReference type="InterPro" id="IPR001264">
    <property type="entry name" value="Glyco_trans_51"/>
</dbReference>
<evidence type="ECO:0000256" key="2">
    <source>
        <dbReference type="ARBA" id="ARBA00007739"/>
    </source>
</evidence>
<keyword evidence="15" id="KW-0812">Transmembrane</keyword>
<evidence type="ECO:0000256" key="8">
    <source>
        <dbReference type="ARBA" id="ARBA00022960"/>
    </source>
</evidence>
<evidence type="ECO:0000256" key="13">
    <source>
        <dbReference type="ARBA" id="ARBA00049902"/>
    </source>
</evidence>
<reference evidence="17 18" key="1">
    <citation type="submission" date="2019-12" db="EMBL/GenBank/DDBJ databases">
        <authorList>
            <person name="Huq M.A."/>
        </authorList>
    </citation>
    <scope>NUCLEOTIDE SEQUENCE [LARGE SCALE GENOMIC DNA]</scope>
    <source>
        <strain evidence="17 18">MAH-18</strain>
    </source>
</reference>
<dbReference type="SMART" id="SM00740">
    <property type="entry name" value="PASTA"/>
    <property type="match status" value="1"/>
</dbReference>
<evidence type="ECO:0000256" key="11">
    <source>
        <dbReference type="ARBA" id="ARBA00023316"/>
    </source>
</evidence>
<dbReference type="Pfam" id="PF00905">
    <property type="entry name" value="Transpeptidase"/>
    <property type="match status" value="1"/>
</dbReference>
<evidence type="ECO:0000256" key="7">
    <source>
        <dbReference type="ARBA" id="ARBA00022801"/>
    </source>
</evidence>
<keyword evidence="8" id="KW-0133">Cell shape</keyword>